<reference evidence="1" key="1">
    <citation type="submission" date="2023-11" db="EMBL/GenBank/DDBJ databases">
        <title>The genome sequences of three competitors of mushroom-forming fungi.</title>
        <authorList>
            <person name="Beijen E."/>
            <person name="Ohm R.A."/>
        </authorList>
    </citation>
    <scope>NUCLEOTIDE SEQUENCE</scope>
    <source>
        <strain evidence="1">CBS 100526</strain>
    </source>
</reference>
<dbReference type="AlphaFoldDB" id="A0AAE1IB16"/>
<evidence type="ECO:0000313" key="2">
    <source>
        <dbReference type="Proteomes" id="UP001273209"/>
    </source>
</evidence>
<keyword evidence="2" id="KW-1185">Reference proteome</keyword>
<name>A0AAE1IB16_9HYPO</name>
<comment type="caution">
    <text evidence="1">The sequence shown here is derived from an EMBL/GenBank/DDBJ whole genome shotgun (WGS) entry which is preliminary data.</text>
</comment>
<sequence length="176" mass="19375">MMKPVPTEAAQSETKRNERKFCGYQGIAEAREPPQRPETFDTKHRRQERTITKVLLHSCATRVELEALEGNMIRRMQGSINMTVPLEGIFVFGLGNRVRCNTEWEGVLGSDAGSGYLRAGASDSLGASTGYRAEEQQFGSMGLARGCICRYPTWRLSRIAVLHAIVGAVDTSPGIV</sequence>
<dbReference type="Proteomes" id="UP001273209">
    <property type="component" value="Unassembled WGS sequence"/>
</dbReference>
<dbReference type="EMBL" id="JAWRVG010000027">
    <property type="protein sequence ID" value="KAK4069863.1"/>
    <property type="molecule type" value="Genomic_DNA"/>
</dbReference>
<protein>
    <submittedName>
        <fullName evidence="1">Uncharacterized protein</fullName>
    </submittedName>
</protein>
<dbReference type="GeneID" id="87921211"/>
<dbReference type="RefSeq" id="XP_062754274.1">
    <property type="nucleotide sequence ID" value="XM_062901307.1"/>
</dbReference>
<gene>
    <name evidence="1" type="ORF">Triagg1_6658</name>
</gene>
<proteinExistence type="predicted"/>
<evidence type="ECO:0000313" key="1">
    <source>
        <dbReference type="EMBL" id="KAK4069863.1"/>
    </source>
</evidence>
<accession>A0AAE1IB16</accession>
<organism evidence="1 2">
    <name type="scientific">Trichoderma aggressivum f. europaeum</name>
    <dbReference type="NCBI Taxonomy" id="173218"/>
    <lineage>
        <taxon>Eukaryota</taxon>
        <taxon>Fungi</taxon>
        <taxon>Dikarya</taxon>
        <taxon>Ascomycota</taxon>
        <taxon>Pezizomycotina</taxon>
        <taxon>Sordariomycetes</taxon>
        <taxon>Hypocreomycetidae</taxon>
        <taxon>Hypocreales</taxon>
        <taxon>Hypocreaceae</taxon>
        <taxon>Trichoderma</taxon>
    </lineage>
</organism>